<feature type="signal peptide" evidence="2">
    <location>
        <begin position="1"/>
        <end position="18"/>
    </location>
</feature>
<dbReference type="EMBL" id="JNBS01002439">
    <property type="protein sequence ID" value="OQR91285.1"/>
    <property type="molecule type" value="Genomic_DNA"/>
</dbReference>
<keyword evidence="4" id="KW-1185">Reference proteome</keyword>
<dbReference type="Proteomes" id="UP000243217">
    <property type="component" value="Unassembled WGS sequence"/>
</dbReference>
<feature type="transmembrane region" description="Helical" evidence="1">
    <location>
        <begin position="120"/>
        <end position="140"/>
    </location>
</feature>
<evidence type="ECO:0000256" key="2">
    <source>
        <dbReference type="SAM" id="SignalP"/>
    </source>
</evidence>
<feature type="transmembrane region" description="Helical" evidence="1">
    <location>
        <begin position="160"/>
        <end position="184"/>
    </location>
</feature>
<dbReference type="AlphaFoldDB" id="A0A1V9YZW8"/>
<keyword evidence="1" id="KW-0812">Transmembrane</keyword>
<keyword evidence="1" id="KW-1133">Transmembrane helix</keyword>
<name>A0A1V9YZW8_9STRA</name>
<organism evidence="3 4">
    <name type="scientific">Thraustotheca clavata</name>
    <dbReference type="NCBI Taxonomy" id="74557"/>
    <lineage>
        <taxon>Eukaryota</taxon>
        <taxon>Sar</taxon>
        <taxon>Stramenopiles</taxon>
        <taxon>Oomycota</taxon>
        <taxon>Saprolegniomycetes</taxon>
        <taxon>Saprolegniales</taxon>
        <taxon>Achlyaceae</taxon>
        <taxon>Thraustotheca</taxon>
    </lineage>
</organism>
<dbReference type="OrthoDB" id="66910at2759"/>
<sequence length="235" mass="26994">MNVCPLFFGISWSSILLPSFNDLICTFASTNITDISLTSWNGRGTCMDLDYLRTRLAYQFTLKFTLTYVISLCPESFWPWIKKYNKHYWEIENTLMHYGHLAETKSTIYSYTIVIGDPTVVILSNPLVSLAFMIDIAWSYPMNVIAMLRASQNDDITTMLIAFLYLSRTVWFSYLNMPFMNIFLKHFKKEYLMDDIDPTIVAIYSILAGAVLTYSIGNFAPLLVALHTLQTAMVP</sequence>
<accession>A0A1V9YZW8</accession>
<gene>
    <name evidence="3" type="ORF">THRCLA_09048</name>
</gene>
<proteinExistence type="predicted"/>
<evidence type="ECO:0000313" key="3">
    <source>
        <dbReference type="EMBL" id="OQR91285.1"/>
    </source>
</evidence>
<feature type="transmembrane region" description="Helical" evidence="1">
    <location>
        <begin position="196"/>
        <end position="216"/>
    </location>
</feature>
<comment type="caution">
    <text evidence="3">The sequence shown here is derived from an EMBL/GenBank/DDBJ whole genome shotgun (WGS) entry which is preliminary data.</text>
</comment>
<protein>
    <submittedName>
        <fullName evidence="3">Uncharacterized protein</fullName>
    </submittedName>
</protein>
<keyword evidence="2" id="KW-0732">Signal</keyword>
<evidence type="ECO:0000313" key="4">
    <source>
        <dbReference type="Proteomes" id="UP000243217"/>
    </source>
</evidence>
<feature type="chain" id="PRO_5012958183" evidence="2">
    <location>
        <begin position="19"/>
        <end position="235"/>
    </location>
</feature>
<keyword evidence="1" id="KW-0472">Membrane</keyword>
<reference evidence="3 4" key="1">
    <citation type="journal article" date="2014" name="Genome Biol. Evol.">
        <title>The secreted proteins of Achlya hypogyna and Thraustotheca clavata identify the ancestral oomycete secretome and reveal gene acquisitions by horizontal gene transfer.</title>
        <authorList>
            <person name="Misner I."/>
            <person name="Blouin N."/>
            <person name="Leonard G."/>
            <person name="Richards T.A."/>
            <person name="Lane C.E."/>
        </authorList>
    </citation>
    <scope>NUCLEOTIDE SEQUENCE [LARGE SCALE GENOMIC DNA]</scope>
    <source>
        <strain evidence="3 4">ATCC 34112</strain>
    </source>
</reference>
<evidence type="ECO:0000256" key="1">
    <source>
        <dbReference type="SAM" id="Phobius"/>
    </source>
</evidence>